<dbReference type="Gene3D" id="3.90.79.10">
    <property type="entry name" value="Nucleoside Triphosphate Pyrophosphohydrolase"/>
    <property type="match status" value="1"/>
</dbReference>
<dbReference type="InterPro" id="IPR000086">
    <property type="entry name" value="NUDIX_hydrolase_dom"/>
</dbReference>
<keyword evidence="2 3" id="KW-0378">Hydrolase</keyword>
<dbReference type="InterPro" id="IPR020084">
    <property type="entry name" value="NUDIX_hydrolase_CS"/>
</dbReference>
<dbReference type="InterPro" id="IPR015797">
    <property type="entry name" value="NUDIX_hydrolase-like_dom_sf"/>
</dbReference>
<feature type="domain" description="Nudix hydrolase" evidence="4">
    <location>
        <begin position="1"/>
        <end position="128"/>
    </location>
</feature>
<dbReference type="InterPro" id="IPR020476">
    <property type="entry name" value="Nudix_hydrolase"/>
</dbReference>
<comment type="similarity">
    <text evidence="1 3">Belongs to the Nudix hydrolase family.</text>
</comment>
<organism evidence="5 6">
    <name type="scientific">Micrococcus yunnanensis</name>
    <dbReference type="NCBI Taxonomy" id="566027"/>
    <lineage>
        <taxon>Bacteria</taxon>
        <taxon>Bacillati</taxon>
        <taxon>Actinomycetota</taxon>
        <taxon>Actinomycetes</taxon>
        <taxon>Micrococcales</taxon>
        <taxon>Micrococcaceae</taxon>
        <taxon>Micrococcus</taxon>
    </lineage>
</organism>
<comment type="caution">
    <text evidence="5">The sequence shown here is derived from an EMBL/GenBank/DDBJ whole genome shotgun (WGS) entry which is preliminary data.</text>
</comment>
<reference evidence="5" key="1">
    <citation type="submission" date="2023-10" db="EMBL/GenBank/DDBJ databases">
        <title>Development of a sustainable strategy for remediation of hydrocarbon-contaminated territories based on the waste exchange concept.</title>
        <authorList>
            <person name="Krivoruchko A."/>
        </authorList>
    </citation>
    <scope>NUCLEOTIDE SEQUENCE</scope>
    <source>
        <strain evidence="5">IEGM 1325</strain>
    </source>
</reference>
<evidence type="ECO:0000259" key="4">
    <source>
        <dbReference type="PROSITE" id="PS51462"/>
    </source>
</evidence>
<evidence type="ECO:0000313" key="6">
    <source>
        <dbReference type="Proteomes" id="UP001185728"/>
    </source>
</evidence>
<evidence type="ECO:0000313" key="5">
    <source>
        <dbReference type="EMBL" id="MDV7177998.1"/>
    </source>
</evidence>
<dbReference type="SUPFAM" id="SSF55811">
    <property type="entry name" value="Nudix"/>
    <property type="match status" value="1"/>
</dbReference>
<evidence type="ECO:0000256" key="1">
    <source>
        <dbReference type="ARBA" id="ARBA00005582"/>
    </source>
</evidence>
<sequence>MATIAAVFREGRVLLVRRANPPDAGRWGFPGGKIEGGETIEQAAVRELLEETGVRGEAHRVFTAVDAFDRDESGCLRQHFVLVAVLCRWISGEPVAGDDALEVRWFDLGELDDPAMALSLDVADVARHAAALAEAEGIAR</sequence>
<dbReference type="PROSITE" id="PS51462">
    <property type="entry name" value="NUDIX"/>
    <property type="match status" value="1"/>
</dbReference>
<dbReference type="PANTHER" id="PTHR43736:SF1">
    <property type="entry name" value="DIHYDRONEOPTERIN TRIPHOSPHATE DIPHOSPHATASE"/>
    <property type="match status" value="1"/>
</dbReference>
<dbReference type="CDD" id="cd04673">
    <property type="entry name" value="NUDIX_ADPRase"/>
    <property type="match status" value="1"/>
</dbReference>
<proteinExistence type="inferred from homology"/>
<dbReference type="PROSITE" id="PS00893">
    <property type="entry name" value="NUDIX_BOX"/>
    <property type="match status" value="1"/>
</dbReference>
<dbReference type="PANTHER" id="PTHR43736">
    <property type="entry name" value="ADP-RIBOSE PYROPHOSPHATASE"/>
    <property type="match status" value="1"/>
</dbReference>
<accession>A0AAP5T8F0</accession>
<name>A0AAP5T8F0_9MICC</name>
<dbReference type="EMBL" id="JAWLUK010000021">
    <property type="protein sequence ID" value="MDV7177998.1"/>
    <property type="molecule type" value="Genomic_DNA"/>
</dbReference>
<evidence type="ECO:0000256" key="3">
    <source>
        <dbReference type="RuleBase" id="RU003476"/>
    </source>
</evidence>
<dbReference type="GO" id="GO:0016787">
    <property type="term" value="F:hydrolase activity"/>
    <property type="evidence" value="ECO:0007669"/>
    <property type="project" value="UniProtKB-KW"/>
</dbReference>
<dbReference type="AlphaFoldDB" id="A0AAP5T8F0"/>
<protein>
    <submittedName>
        <fullName evidence="5">NUDIX hydrolase</fullName>
    </submittedName>
</protein>
<dbReference type="Proteomes" id="UP001185728">
    <property type="component" value="Unassembled WGS sequence"/>
</dbReference>
<evidence type="ECO:0000256" key="2">
    <source>
        <dbReference type="ARBA" id="ARBA00022801"/>
    </source>
</evidence>
<gene>
    <name evidence="5" type="ORF">R4064_10235</name>
</gene>
<dbReference type="PRINTS" id="PR00502">
    <property type="entry name" value="NUDIXFAMILY"/>
</dbReference>
<dbReference type="Pfam" id="PF00293">
    <property type="entry name" value="NUDIX"/>
    <property type="match status" value="1"/>
</dbReference>